<keyword evidence="2" id="KW-1185">Reference proteome</keyword>
<reference evidence="1" key="1">
    <citation type="journal article" date="2020" name="Fungal Divers.">
        <title>Resolving the Mortierellaceae phylogeny through synthesis of multi-gene phylogenetics and phylogenomics.</title>
        <authorList>
            <person name="Vandepol N."/>
            <person name="Liber J."/>
            <person name="Desiro A."/>
            <person name="Na H."/>
            <person name="Kennedy M."/>
            <person name="Barry K."/>
            <person name="Grigoriev I.V."/>
            <person name="Miller A.N."/>
            <person name="O'Donnell K."/>
            <person name="Stajich J.E."/>
            <person name="Bonito G."/>
        </authorList>
    </citation>
    <scope>NUCLEOTIDE SEQUENCE</scope>
    <source>
        <strain evidence="1">MES-2147</strain>
    </source>
</reference>
<organism evidence="1 2">
    <name type="scientific">Modicella reniformis</name>
    <dbReference type="NCBI Taxonomy" id="1440133"/>
    <lineage>
        <taxon>Eukaryota</taxon>
        <taxon>Fungi</taxon>
        <taxon>Fungi incertae sedis</taxon>
        <taxon>Mucoromycota</taxon>
        <taxon>Mortierellomycotina</taxon>
        <taxon>Mortierellomycetes</taxon>
        <taxon>Mortierellales</taxon>
        <taxon>Mortierellaceae</taxon>
        <taxon>Modicella</taxon>
    </lineage>
</organism>
<gene>
    <name evidence="1" type="ORF">BGZ65_000209</name>
</gene>
<evidence type="ECO:0000313" key="2">
    <source>
        <dbReference type="Proteomes" id="UP000749646"/>
    </source>
</evidence>
<comment type="caution">
    <text evidence="1">The sequence shown here is derived from an EMBL/GenBank/DDBJ whole genome shotgun (WGS) entry which is preliminary data.</text>
</comment>
<dbReference type="AlphaFoldDB" id="A0A9P6SUF3"/>
<dbReference type="Proteomes" id="UP000749646">
    <property type="component" value="Unassembled WGS sequence"/>
</dbReference>
<protein>
    <submittedName>
        <fullName evidence="1">Uncharacterized protein</fullName>
    </submittedName>
</protein>
<dbReference type="OrthoDB" id="2370453at2759"/>
<evidence type="ECO:0000313" key="1">
    <source>
        <dbReference type="EMBL" id="KAG0004513.1"/>
    </source>
</evidence>
<name>A0A9P6SUF3_9FUNG</name>
<sequence>MAHFYLHNSLCDGPCATVFEYLVENIKPRSGTRRAELQAKEFQCRELALVIAQRQREITEVKERIKHQRQLESIKAIHHKQSVHKAQVLQEYQSLFQQLRLRPVEVDMAHHEHNSTRYTLETTLARTLEEVARVTKAVAIDGTLLRPDQTADVGGVQDLHQHIQQSQDGGIYLLDIIKDLKEKSLSSLELSRREHGRKQEDRSANSEAAELLQLFREHHIERVVEIESVLNRMAVCEREKEELYSRMRFQAQKREQEKGASPYLQVLEESKAHRQGLGTALEFIQSEQENLVERVISIDEQQSTLESLGKASRSVDQKMVHLQRIVRKLIEMNRINQQGVSLTTDYISDVISRSFSEGLSHLSDLAQDQKYTMESDAVILKDLTERSQQTYAKAHSMVLQPPVLCQQESSMTKVQESGSRIWREVMTASRLSADQYILQLSGLQRQVAIRSLGVKRTKLWNEQMAHTKSEATSTMKAFIKTLPQESQIHEDKDGDGHMGVDSLLSKFEYDIKGVARSITKFQDDHFTSLQRDMEQSLGHAEAGDKLVQGIHSLKKDSAFISEHLRTSNRSFKPVSKRLEDKHHSSLSSIKLL</sequence>
<proteinExistence type="predicted"/>
<dbReference type="EMBL" id="JAAAHW010000258">
    <property type="protein sequence ID" value="KAG0004513.1"/>
    <property type="molecule type" value="Genomic_DNA"/>
</dbReference>
<accession>A0A9P6SUF3</accession>